<dbReference type="EMBL" id="GL996505">
    <property type="protein sequence ID" value="EGW30317.1"/>
    <property type="molecule type" value="Genomic_DNA"/>
</dbReference>
<evidence type="ECO:0000256" key="1">
    <source>
        <dbReference type="SAM" id="MobiDB-lite"/>
    </source>
</evidence>
<dbReference type="InParanoid" id="G3ATU1"/>
<dbReference type="HOGENOM" id="CLU_1361165_0_0_1"/>
<dbReference type="AlphaFoldDB" id="G3ATU1"/>
<dbReference type="Proteomes" id="UP000000709">
    <property type="component" value="Unassembled WGS sequence"/>
</dbReference>
<feature type="compositionally biased region" description="Basic and acidic residues" evidence="1">
    <location>
        <begin position="1"/>
        <end position="15"/>
    </location>
</feature>
<dbReference type="RefSeq" id="XP_007377288.1">
    <property type="nucleotide sequence ID" value="XM_007377226.1"/>
</dbReference>
<sequence>MSDKHLKGQNKETGREGPYTHNSVDTTSFSDTTLAFSASTDAGDTSANAGDTSANSGDRSNTNDADITDSSDKPNPKYSEEHFTNKTVQDLLSTLNEQQIELLALGSDFFTKLQHFTTDENIAAVLNIPKKTDKDNSEHASDFPEVDPTPNSNETERREAYLNFGKAFIVLLFAEAERLGLVEELTTSLDVLFEYFEPSNE</sequence>
<reference evidence="2 3" key="1">
    <citation type="journal article" date="2011" name="Proc. Natl. Acad. Sci. U.S.A.">
        <title>Comparative genomics of xylose-fermenting fungi for enhanced biofuel production.</title>
        <authorList>
            <person name="Wohlbach D.J."/>
            <person name="Kuo A."/>
            <person name="Sato T.K."/>
            <person name="Potts K.M."/>
            <person name="Salamov A.A."/>
            <person name="LaButti K.M."/>
            <person name="Sun H."/>
            <person name="Clum A."/>
            <person name="Pangilinan J.L."/>
            <person name="Lindquist E.A."/>
            <person name="Lucas S."/>
            <person name="Lapidus A."/>
            <person name="Jin M."/>
            <person name="Gunawan C."/>
            <person name="Balan V."/>
            <person name="Dale B.E."/>
            <person name="Jeffries T.W."/>
            <person name="Zinkel R."/>
            <person name="Barry K.W."/>
            <person name="Grigoriev I.V."/>
            <person name="Gasch A.P."/>
        </authorList>
    </citation>
    <scope>NUCLEOTIDE SEQUENCE [LARGE SCALE GENOMIC DNA]</scope>
    <source>
        <strain evidence="3">NRRL Y-27907 / 11-Y1</strain>
    </source>
</reference>
<evidence type="ECO:0000313" key="3">
    <source>
        <dbReference type="Proteomes" id="UP000000709"/>
    </source>
</evidence>
<proteinExistence type="predicted"/>
<keyword evidence="3" id="KW-1185">Reference proteome</keyword>
<protein>
    <submittedName>
        <fullName evidence="2">Uncharacterized protein</fullName>
    </submittedName>
</protein>
<feature type="region of interest" description="Disordered" evidence="1">
    <location>
        <begin position="1"/>
        <end position="80"/>
    </location>
</feature>
<feature type="compositionally biased region" description="Polar residues" evidence="1">
    <location>
        <begin position="20"/>
        <end position="65"/>
    </location>
</feature>
<organism evidence="3">
    <name type="scientific">Spathaspora passalidarum (strain NRRL Y-27907 / 11-Y1)</name>
    <dbReference type="NCBI Taxonomy" id="619300"/>
    <lineage>
        <taxon>Eukaryota</taxon>
        <taxon>Fungi</taxon>
        <taxon>Dikarya</taxon>
        <taxon>Ascomycota</taxon>
        <taxon>Saccharomycotina</taxon>
        <taxon>Pichiomycetes</taxon>
        <taxon>Debaryomycetaceae</taxon>
        <taxon>Spathaspora</taxon>
    </lineage>
</organism>
<gene>
    <name evidence="2" type="ORF">SPAPADRAFT_68432</name>
</gene>
<accession>G3ATU1</accession>
<name>G3ATU1_SPAPN</name>
<feature type="region of interest" description="Disordered" evidence="1">
    <location>
        <begin position="133"/>
        <end position="155"/>
    </location>
</feature>
<dbReference type="KEGG" id="spaa:SPAPADRAFT_68432"/>
<evidence type="ECO:0000313" key="2">
    <source>
        <dbReference type="EMBL" id="EGW30317.1"/>
    </source>
</evidence>
<dbReference type="GeneID" id="18875218"/>
<feature type="compositionally biased region" description="Basic and acidic residues" evidence="1">
    <location>
        <begin position="133"/>
        <end position="142"/>
    </location>
</feature>
<feature type="compositionally biased region" description="Basic and acidic residues" evidence="1">
    <location>
        <begin position="70"/>
        <end position="80"/>
    </location>
</feature>